<evidence type="ECO:0000313" key="3">
    <source>
        <dbReference type="Proteomes" id="UP000652427"/>
    </source>
</evidence>
<gene>
    <name evidence="2" type="ORF">HUO14_10300</name>
</gene>
<reference evidence="2 3" key="1">
    <citation type="submission" date="2020-06" db="EMBL/GenBank/DDBJ databases">
        <authorList>
            <person name="Kim S.-J."/>
            <person name="Park S.-J."/>
        </authorList>
    </citation>
    <scope>NUCLEOTIDE SEQUENCE [LARGE SCALE GENOMIC DNA]</scope>
    <source>
        <strain evidence="2 3">SW-151</strain>
    </source>
</reference>
<feature type="region of interest" description="Disordered" evidence="1">
    <location>
        <begin position="70"/>
        <end position="92"/>
    </location>
</feature>
<sequence>MSRPVLVFSLLIPSGAMGQALPPDDRTSMLVENARQMVAVDADGCLLSQANDDILVCGTSDIDREQRLPFPELAGPNRNHGPQRGEIPAANSSRVVSGSCGVSLQDSGCSLERLKSVVGNGKSGRILDALQKIAGDENADVPSKDYQQQFRDGVLTGD</sequence>
<evidence type="ECO:0000313" key="2">
    <source>
        <dbReference type="EMBL" id="NVD28294.1"/>
    </source>
</evidence>
<proteinExistence type="predicted"/>
<dbReference type="EMBL" id="JABWMH010000003">
    <property type="protein sequence ID" value="NVD28294.1"/>
    <property type="molecule type" value="Genomic_DNA"/>
</dbReference>
<organism evidence="2 3">
    <name type="scientific">Parasphingorhabdus flavimaris</name>
    <dbReference type="NCBI Taxonomy" id="266812"/>
    <lineage>
        <taxon>Bacteria</taxon>
        <taxon>Pseudomonadati</taxon>
        <taxon>Pseudomonadota</taxon>
        <taxon>Alphaproteobacteria</taxon>
        <taxon>Sphingomonadales</taxon>
        <taxon>Sphingomonadaceae</taxon>
        <taxon>Parasphingorhabdus</taxon>
    </lineage>
</organism>
<name>A0ABX2N3L5_9SPHN</name>
<dbReference type="Proteomes" id="UP000652427">
    <property type="component" value="Unassembled WGS sequence"/>
</dbReference>
<evidence type="ECO:0000256" key="1">
    <source>
        <dbReference type="SAM" id="MobiDB-lite"/>
    </source>
</evidence>
<keyword evidence="3" id="KW-1185">Reference proteome</keyword>
<feature type="region of interest" description="Disordered" evidence="1">
    <location>
        <begin position="137"/>
        <end position="158"/>
    </location>
</feature>
<dbReference type="RefSeq" id="WP_176279814.1">
    <property type="nucleotide sequence ID" value="NZ_JABWMH010000003.1"/>
</dbReference>
<accession>A0ABX2N3L5</accession>
<protein>
    <submittedName>
        <fullName evidence="2">Uncharacterized protein</fullName>
    </submittedName>
</protein>
<comment type="caution">
    <text evidence="2">The sequence shown here is derived from an EMBL/GenBank/DDBJ whole genome shotgun (WGS) entry which is preliminary data.</text>
</comment>